<gene>
    <name evidence="1" type="ORF">SAMN02745123_00117</name>
</gene>
<dbReference type="OrthoDB" id="1715917at2"/>
<keyword evidence="2" id="KW-1185">Reference proteome</keyword>
<dbReference type="Proteomes" id="UP000183997">
    <property type="component" value="Unassembled WGS sequence"/>
</dbReference>
<dbReference type="STRING" id="1121421.SAMN02745123_00117"/>
<organism evidence="1 2">
    <name type="scientific">Desulforamulus aeronauticus DSM 10349</name>
    <dbReference type="NCBI Taxonomy" id="1121421"/>
    <lineage>
        <taxon>Bacteria</taxon>
        <taxon>Bacillati</taxon>
        <taxon>Bacillota</taxon>
        <taxon>Clostridia</taxon>
        <taxon>Eubacteriales</taxon>
        <taxon>Peptococcaceae</taxon>
        <taxon>Desulforamulus</taxon>
    </lineage>
</organism>
<sequence length="184" mass="20905">MNKAPWINVINRLAYFIPIYLPEGDGTKIVDVAGNYYHDFRNIRSIRSIKKFICRHFMVDYQALRQHFQKRGGSGFAPLALAPGYTMVAIKTRAARCSGDPCYGFINVNIIETIEKQEKDGARSRLILRNGCQLPCISTIKTIQNALLMARDLEMKGTCRATDATLAELLLRFLKLYEQEKNGL</sequence>
<evidence type="ECO:0000313" key="1">
    <source>
        <dbReference type="EMBL" id="SHJ94711.1"/>
    </source>
</evidence>
<evidence type="ECO:0000313" key="2">
    <source>
        <dbReference type="Proteomes" id="UP000183997"/>
    </source>
</evidence>
<accession>A0A1M6NG18</accession>
<name>A0A1M6NG18_9FIRM</name>
<dbReference type="AlphaFoldDB" id="A0A1M6NG18"/>
<dbReference type="EMBL" id="FRAR01000004">
    <property type="protein sequence ID" value="SHJ94711.1"/>
    <property type="molecule type" value="Genomic_DNA"/>
</dbReference>
<proteinExistence type="predicted"/>
<protein>
    <submittedName>
        <fullName evidence="1">Uncharacterized protein</fullName>
    </submittedName>
</protein>
<reference evidence="2" key="1">
    <citation type="submission" date="2016-11" db="EMBL/GenBank/DDBJ databases">
        <authorList>
            <person name="Varghese N."/>
            <person name="Submissions S."/>
        </authorList>
    </citation>
    <scope>NUCLEOTIDE SEQUENCE [LARGE SCALE GENOMIC DNA]</scope>
    <source>
        <strain evidence="2">DSM 10349</strain>
    </source>
</reference>